<protein>
    <submittedName>
        <fullName evidence="1">Uncharacterized protein</fullName>
    </submittedName>
</protein>
<accession>A0A2T2NCM9</accession>
<keyword evidence="2" id="KW-1185">Reference proteome</keyword>
<dbReference type="Proteomes" id="UP000240883">
    <property type="component" value="Unassembled WGS sequence"/>
</dbReference>
<dbReference type="AlphaFoldDB" id="A0A2T2NCM9"/>
<gene>
    <name evidence="1" type="ORF">BS50DRAFT_106707</name>
</gene>
<sequence length="176" mass="20303">MSLFDTGSPSHADFFRRKICITEGRRKLAYVMSNAVWKGIDRPLPMQVHHRSGTGIRWVGRTERDNPGLRFSNIICGALRLHILLMANYYKWRPTFFICKIRRETWCHAAAVTLTASRATTAKRRNESTSPHSTLVAMSDRDRTGRARGGPWISYRSIWSMHRYTQLKMFNGDVGD</sequence>
<evidence type="ECO:0000313" key="2">
    <source>
        <dbReference type="Proteomes" id="UP000240883"/>
    </source>
</evidence>
<name>A0A2T2NCM9_CORCC</name>
<dbReference type="EMBL" id="KZ678140">
    <property type="protein sequence ID" value="PSN63201.1"/>
    <property type="molecule type" value="Genomic_DNA"/>
</dbReference>
<reference evidence="1 2" key="1">
    <citation type="journal article" date="2018" name="Front. Microbiol.">
        <title>Genome-Wide Analysis of Corynespora cassiicola Leaf Fall Disease Putative Effectors.</title>
        <authorList>
            <person name="Lopez D."/>
            <person name="Ribeiro S."/>
            <person name="Label P."/>
            <person name="Fumanal B."/>
            <person name="Venisse J.S."/>
            <person name="Kohler A."/>
            <person name="de Oliveira R.R."/>
            <person name="Labutti K."/>
            <person name="Lipzen A."/>
            <person name="Lail K."/>
            <person name="Bauer D."/>
            <person name="Ohm R.A."/>
            <person name="Barry K.W."/>
            <person name="Spatafora J."/>
            <person name="Grigoriev I.V."/>
            <person name="Martin F.M."/>
            <person name="Pujade-Renaud V."/>
        </authorList>
    </citation>
    <scope>NUCLEOTIDE SEQUENCE [LARGE SCALE GENOMIC DNA]</scope>
    <source>
        <strain evidence="1 2">Philippines</strain>
    </source>
</reference>
<organism evidence="1 2">
    <name type="scientific">Corynespora cassiicola Philippines</name>
    <dbReference type="NCBI Taxonomy" id="1448308"/>
    <lineage>
        <taxon>Eukaryota</taxon>
        <taxon>Fungi</taxon>
        <taxon>Dikarya</taxon>
        <taxon>Ascomycota</taxon>
        <taxon>Pezizomycotina</taxon>
        <taxon>Dothideomycetes</taxon>
        <taxon>Pleosporomycetidae</taxon>
        <taxon>Pleosporales</taxon>
        <taxon>Corynesporascaceae</taxon>
        <taxon>Corynespora</taxon>
    </lineage>
</organism>
<evidence type="ECO:0000313" key="1">
    <source>
        <dbReference type="EMBL" id="PSN63201.1"/>
    </source>
</evidence>
<proteinExistence type="predicted"/>